<dbReference type="Pfam" id="PF01975">
    <property type="entry name" value="SurE"/>
    <property type="match status" value="1"/>
</dbReference>
<dbReference type="Proteomes" id="UP000094236">
    <property type="component" value="Unassembled WGS sequence"/>
</dbReference>
<dbReference type="GO" id="GO:0046872">
    <property type="term" value="F:metal ion binding"/>
    <property type="evidence" value="ECO:0007669"/>
    <property type="project" value="UniProtKB-KW"/>
</dbReference>
<organism evidence="6 7">
    <name type="scientific">Pachysolen tannophilus NRRL Y-2460</name>
    <dbReference type="NCBI Taxonomy" id="669874"/>
    <lineage>
        <taxon>Eukaryota</taxon>
        <taxon>Fungi</taxon>
        <taxon>Dikarya</taxon>
        <taxon>Ascomycota</taxon>
        <taxon>Saccharomycotina</taxon>
        <taxon>Pichiomycetes</taxon>
        <taxon>Pachysolenaceae</taxon>
        <taxon>Pachysolen</taxon>
    </lineage>
</organism>
<dbReference type="STRING" id="669874.A0A1E4TXD5"/>
<dbReference type="EMBL" id="KV454013">
    <property type="protein sequence ID" value="ODV96422.1"/>
    <property type="molecule type" value="Genomic_DNA"/>
</dbReference>
<dbReference type="PANTHER" id="PTHR30457">
    <property type="entry name" value="5'-NUCLEOTIDASE SURE"/>
    <property type="match status" value="1"/>
</dbReference>
<evidence type="ECO:0000313" key="7">
    <source>
        <dbReference type="Proteomes" id="UP000094236"/>
    </source>
</evidence>
<accession>A0A1E4TXD5</accession>
<keyword evidence="3" id="KW-0378">Hydrolase</keyword>
<reference evidence="7" key="1">
    <citation type="submission" date="2016-05" db="EMBL/GenBank/DDBJ databases">
        <title>Comparative genomics of biotechnologically important yeasts.</title>
        <authorList>
            <consortium name="DOE Joint Genome Institute"/>
            <person name="Riley R."/>
            <person name="Haridas S."/>
            <person name="Wolfe K.H."/>
            <person name="Lopes M.R."/>
            <person name="Hittinger C.T."/>
            <person name="Goker M."/>
            <person name="Salamov A."/>
            <person name="Wisecaver J."/>
            <person name="Long T.M."/>
            <person name="Aerts A.L."/>
            <person name="Barry K."/>
            <person name="Choi C."/>
            <person name="Clum A."/>
            <person name="Coughlan A.Y."/>
            <person name="Deshpande S."/>
            <person name="Douglass A.P."/>
            <person name="Hanson S.J."/>
            <person name="Klenk H.-P."/>
            <person name="Labutti K."/>
            <person name="Lapidus A."/>
            <person name="Lindquist E."/>
            <person name="Lipzen A."/>
            <person name="Meier-Kolthoff J.P."/>
            <person name="Ohm R.A."/>
            <person name="Otillar R.P."/>
            <person name="Pangilinan J."/>
            <person name="Peng Y."/>
            <person name="Rokas A."/>
            <person name="Rosa C.A."/>
            <person name="Scheuner C."/>
            <person name="Sibirny A.A."/>
            <person name="Slot J.C."/>
            <person name="Stielow J.B."/>
            <person name="Sun H."/>
            <person name="Kurtzman C.P."/>
            <person name="Blackwell M."/>
            <person name="Grigoriev I.V."/>
            <person name="Jeffries T.W."/>
        </authorList>
    </citation>
    <scope>NUCLEOTIDE SEQUENCE [LARGE SCALE GENOMIC DNA]</scope>
    <source>
        <strain evidence="7">NRRL Y-2460</strain>
    </source>
</reference>
<evidence type="ECO:0000256" key="4">
    <source>
        <dbReference type="SAM" id="SignalP"/>
    </source>
</evidence>
<feature type="chain" id="PRO_5009163377" description="Survival protein SurE-like phosphatase/nucleotidase domain-containing protein" evidence="4">
    <location>
        <begin position="21"/>
        <end position="325"/>
    </location>
</feature>
<proteinExistence type="inferred from homology"/>
<name>A0A1E4TXD5_PACTA</name>
<evidence type="ECO:0000256" key="1">
    <source>
        <dbReference type="ARBA" id="ARBA00011062"/>
    </source>
</evidence>
<keyword evidence="2" id="KW-0479">Metal-binding</keyword>
<dbReference type="OrthoDB" id="4018688at2759"/>
<dbReference type="NCBIfam" id="TIGR00087">
    <property type="entry name" value="surE"/>
    <property type="match status" value="1"/>
</dbReference>
<dbReference type="InterPro" id="IPR036523">
    <property type="entry name" value="SurE-like_sf"/>
</dbReference>
<dbReference type="InterPro" id="IPR002828">
    <property type="entry name" value="SurE-like_Pase/nucleotidase"/>
</dbReference>
<keyword evidence="7" id="KW-1185">Reference proteome</keyword>
<feature type="domain" description="Survival protein SurE-like phosphatase/nucleotidase" evidence="5">
    <location>
        <begin position="23"/>
        <end position="232"/>
    </location>
</feature>
<protein>
    <recommendedName>
        <fullName evidence="5">Survival protein SurE-like phosphatase/nucleotidase domain-containing protein</fullName>
    </recommendedName>
</protein>
<keyword evidence="4" id="KW-0732">Signal</keyword>
<comment type="similarity">
    <text evidence="1">Belongs to the SurE nucleotidase family.</text>
</comment>
<sequence>MKVASVFSSAIALLASTCYAKNIILTNDDGWASTNIRAAYNALTDAGHNVFLVAPASQRSGWGGRYELPDTTTLLTDGEFSYPPAGAPSFSYEPTNDHIWYLNGTPAACVGFALDYVIPRYFPNITIDLVVAGPNEGTNIGSGAYTYSGTIAATYNAVLRGYPGIAFSGSMTNNSFFKDSLNNDTDNPSNILGQKVVQLADVLFTKQGVNSRTLPLSIGLNVNFPNVGTDSSTNCTDPKYVFTRFTGSKETSTFVTYDNATGLLGTTSKYTAPDGNCLNGNCSLTSGTALLASGCYASIDVFSIDYDAPIGIAYETENLFAAALG</sequence>
<dbReference type="PANTHER" id="PTHR30457:SF0">
    <property type="entry name" value="PHOSPHATASE, PUTATIVE (AFU_ORTHOLOGUE AFUA_4G01070)-RELATED"/>
    <property type="match status" value="1"/>
</dbReference>
<evidence type="ECO:0000259" key="5">
    <source>
        <dbReference type="Pfam" id="PF01975"/>
    </source>
</evidence>
<feature type="signal peptide" evidence="4">
    <location>
        <begin position="1"/>
        <end position="20"/>
    </location>
</feature>
<dbReference type="AlphaFoldDB" id="A0A1E4TXD5"/>
<gene>
    <name evidence="6" type="ORF">PACTADRAFT_33592</name>
</gene>
<dbReference type="GO" id="GO:0008252">
    <property type="term" value="F:nucleotidase activity"/>
    <property type="evidence" value="ECO:0007669"/>
    <property type="project" value="InterPro"/>
</dbReference>
<dbReference type="SUPFAM" id="SSF64167">
    <property type="entry name" value="SurE-like"/>
    <property type="match status" value="1"/>
</dbReference>
<evidence type="ECO:0000313" key="6">
    <source>
        <dbReference type="EMBL" id="ODV96422.1"/>
    </source>
</evidence>
<dbReference type="Gene3D" id="3.40.1210.10">
    <property type="entry name" value="Survival protein SurE-like phosphatase/nucleotidase"/>
    <property type="match status" value="1"/>
</dbReference>
<dbReference type="InterPro" id="IPR030048">
    <property type="entry name" value="SurE"/>
</dbReference>
<evidence type="ECO:0000256" key="3">
    <source>
        <dbReference type="ARBA" id="ARBA00022801"/>
    </source>
</evidence>
<evidence type="ECO:0000256" key="2">
    <source>
        <dbReference type="ARBA" id="ARBA00022723"/>
    </source>
</evidence>